<dbReference type="PANTHER" id="PTHR24225">
    <property type="entry name" value="CHEMOTACTIC RECEPTOR"/>
    <property type="match status" value="1"/>
</dbReference>
<evidence type="ECO:0000256" key="8">
    <source>
        <dbReference type="ARBA" id="ARBA00025736"/>
    </source>
</evidence>
<dbReference type="OrthoDB" id="9899005at2759"/>
<dbReference type="SUPFAM" id="SSF81321">
    <property type="entry name" value="Family A G protein-coupled receptor-like"/>
    <property type="match status" value="1"/>
</dbReference>
<evidence type="ECO:0000313" key="12">
    <source>
        <dbReference type="Ensembl" id="ENSLLEP00000022959.1"/>
    </source>
</evidence>
<accession>A0A8C5PHN3</accession>
<feature type="transmembrane region" description="Helical" evidence="10">
    <location>
        <begin position="266"/>
        <end position="292"/>
    </location>
</feature>
<dbReference type="PROSITE" id="PS50262">
    <property type="entry name" value="G_PROTEIN_RECEP_F1_2"/>
    <property type="match status" value="1"/>
</dbReference>
<reference evidence="12" key="1">
    <citation type="submission" date="2025-08" db="UniProtKB">
        <authorList>
            <consortium name="Ensembl"/>
        </authorList>
    </citation>
    <scope>IDENTIFICATION</scope>
</reference>
<feature type="transmembrane region" description="Helical" evidence="10">
    <location>
        <begin position="344"/>
        <end position="369"/>
    </location>
</feature>
<reference evidence="12" key="2">
    <citation type="submission" date="2025-09" db="UniProtKB">
        <authorList>
            <consortium name="Ensembl"/>
        </authorList>
    </citation>
    <scope>IDENTIFICATION</scope>
</reference>
<dbReference type="Ensembl" id="ENSLLET00000023833.1">
    <property type="protein sequence ID" value="ENSLLEP00000022959.1"/>
    <property type="gene ID" value="ENSLLEG00000014575.1"/>
</dbReference>
<dbReference type="PROSITE" id="PS00237">
    <property type="entry name" value="G_PROTEIN_RECEP_F1_1"/>
    <property type="match status" value="1"/>
</dbReference>
<keyword evidence="3 10" id="KW-1133">Transmembrane helix</keyword>
<keyword evidence="7 9" id="KW-0807">Transducer</keyword>
<organism evidence="12 13">
    <name type="scientific">Leptobrachium leishanense</name>
    <name type="common">Leishan spiny toad</name>
    <dbReference type="NCBI Taxonomy" id="445787"/>
    <lineage>
        <taxon>Eukaryota</taxon>
        <taxon>Metazoa</taxon>
        <taxon>Chordata</taxon>
        <taxon>Craniata</taxon>
        <taxon>Vertebrata</taxon>
        <taxon>Euteleostomi</taxon>
        <taxon>Amphibia</taxon>
        <taxon>Batrachia</taxon>
        <taxon>Anura</taxon>
        <taxon>Pelobatoidea</taxon>
        <taxon>Megophryidae</taxon>
        <taxon>Leptobrachium</taxon>
    </lineage>
</organism>
<protein>
    <recommendedName>
        <fullName evidence="11">G-protein coupled receptors family 1 profile domain-containing protein</fullName>
    </recommendedName>
</protein>
<evidence type="ECO:0000256" key="10">
    <source>
        <dbReference type="SAM" id="Phobius"/>
    </source>
</evidence>
<sequence>MDSMKNSRGDRLGYMERCTFKFHLALRSDIQVLASSRENPSAIQYSSFVLSIITCVLGLVGNTIVIIITGFVMKTHKSRIWFLNLAIADLLFLLILPLNAVSVLGANWPYGQHVCKMYNFLFIVNMHVSIFLITAMTFERFLSVMAPIWYHKFYSPRVCYCTCAAIWALMVLSSIPAIMYSNVPEYEGQAMCSLYYSDFNEHALRRNKAVRYISKVTRILKTTDSNLIYSYVRRSCKARSLFISSNNYRRVEFQEWKSLQTSTRSYLVPLLVIGYFIPLCVIVCSNVAIACKVRTSGTIRSSKLYGMVTAAVTAFFITRTPLVIGQIIILFSHQTMNLILITKIVMLYPLLSSIANLSCCLNPIIYVFLGREVINVFRNFLQRIRCKNVTSLTSVPVTSK</sequence>
<comment type="subcellular location">
    <subcellularLocation>
        <location evidence="1">Membrane</location>
        <topology evidence="1">Multi-pass membrane protein</topology>
    </subcellularLocation>
</comment>
<dbReference type="GO" id="GO:0004930">
    <property type="term" value="F:G protein-coupled receptor activity"/>
    <property type="evidence" value="ECO:0007669"/>
    <property type="project" value="UniProtKB-KW"/>
</dbReference>
<evidence type="ECO:0000313" key="13">
    <source>
        <dbReference type="Proteomes" id="UP000694569"/>
    </source>
</evidence>
<evidence type="ECO:0000256" key="2">
    <source>
        <dbReference type="ARBA" id="ARBA00022692"/>
    </source>
</evidence>
<dbReference type="InterPro" id="IPR000826">
    <property type="entry name" value="Formyl_rcpt-rel"/>
</dbReference>
<feature type="transmembrane region" description="Helical" evidence="10">
    <location>
        <begin position="80"/>
        <end position="98"/>
    </location>
</feature>
<evidence type="ECO:0000256" key="4">
    <source>
        <dbReference type="ARBA" id="ARBA00023040"/>
    </source>
</evidence>
<dbReference type="AlphaFoldDB" id="A0A8C5PHN3"/>
<dbReference type="Proteomes" id="UP000694569">
    <property type="component" value="Unplaced"/>
</dbReference>
<dbReference type="GO" id="GO:0006954">
    <property type="term" value="P:inflammatory response"/>
    <property type="evidence" value="ECO:0007669"/>
    <property type="project" value="TreeGrafter"/>
</dbReference>
<keyword evidence="2 9" id="KW-0812">Transmembrane</keyword>
<dbReference type="Pfam" id="PF00001">
    <property type="entry name" value="7tm_1"/>
    <property type="match status" value="2"/>
</dbReference>
<dbReference type="PRINTS" id="PR00237">
    <property type="entry name" value="GPCRRHODOPSN"/>
</dbReference>
<feature type="transmembrane region" description="Helical" evidence="10">
    <location>
        <begin position="118"/>
        <end position="138"/>
    </location>
</feature>
<proteinExistence type="inferred from homology"/>
<feature type="transmembrane region" description="Helical" evidence="10">
    <location>
        <begin position="48"/>
        <end position="73"/>
    </location>
</feature>
<name>A0A8C5PHN3_9ANUR</name>
<keyword evidence="6 9" id="KW-0675">Receptor</keyword>
<dbReference type="GeneTree" id="ENSGT00940000160642"/>
<evidence type="ECO:0000256" key="5">
    <source>
        <dbReference type="ARBA" id="ARBA00023136"/>
    </source>
</evidence>
<evidence type="ECO:0000256" key="7">
    <source>
        <dbReference type="ARBA" id="ARBA00023224"/>
    </source>
</evidence>
<dbReference type="InterPro" id="IPR000276">
    <property type="entry name" value="GPCR_Rhodpsn"/>
</dbReference>
<comment type="similarity">
    <text evidence="8">Belongs to the chemokine-like receptor (CMKLR) family.</text>
</comment>
<dbReference type="InterPro" id="IPR017452">
    <property type="entry name" value="GPCR_Rhodpsn_7TM"/>
</dbReference>
<keyword evidence="4 9" id="KW-0297">G-protein coupled receptor</keyword>
<dbReference type="GO" id="GO:0005886">
    <property type="term" value="C:plasma membrane"/>
    <property type="evidence" value="ECO:0007669"/>
    <property type="project" value="TreeGrafter"/>
</dbReference>
<keyword evidence="13" id="KW-1185">Reference proteome</keyword>
<feature type="transmembrane region" description="Helical" evidence="10">
    <location>
        <begin position="158"/>
        <end position="179"/>
    </location>
</feature>
<feature type="domain" description="G-protein coupled receptors family 1 profile" evidence="11">
    <location>
        <begin position="61"/>
        <end position="366"/>
    </location>
</feature>
<evidence type="ECO:0000256" key="1">
    <source>
        <dbReference type="ARBA" id="ARBA00004141"/>
    </source>
</evidence>
<evidence type="ECO:0000256" key="9">
    <source>
        <dbReference type="RuleBase" id="RU000688"/>
    </source>
</evidence>
<dbReference type="PANTHER" id="PTHR24225:SF70">
    <property type="entry name" value="G PROTEIN-COUPLED RECEPTOR 33"/>
    <property type="match status" value="1"/>
</dbReference>
<keyword evidence="5 10" id="KW-0472">Membrane</keyword>
<dbReference type="GO" id="GO:0004875">
    <property type="term" value="F:complement receptor activity"/>
    <property type="evidence" value="ECO:0007669"/>
    <property type="project" value="TreeGrafter"/>
</dbReference>
<dbReference type="GO" id="GO:0007204">
    <property type="term" value="P:positive regulation of cytosolic calcium ion concentration"/>
    <property type="evidence" value="ECO:0007669"/>
    <property type="project" value="TreeGrafter"/>
</dbReference>
<dbReference type="Gene3D" id="1.20.1070.10">
    <property type="entry name" value="Rhodopsin 7-helix transmembrane proteins"/>
    <property type="match status" value="2"/>
</dbReference>
<evidence type="ECO:0000259" key="11">
    <source>
        <dbReference type="PROSITE" id="PS50262"/>
    </source>
</evidence>
<feature type="transmembrane region" description="Helical" evidence="10">
    <location>
        <begin position="304"/>
        <end position="332"/>
    </location>
</feature>
<dbReference type="GO" id="GO:0007200">
    <property type="term" value="P:phospholipase C-activating G protein-coupled receptor signaling pathway"/>
    <property type="evidence" value="ECO:0007669"/>
    <property type="project" value="TreeGrafter"/>
</dbReference>
<evidence type="ECO:0000256" key="6">
    <source>
        <dbReference type="ARBA" id="ARBA00023170"/>
    </source>
</evidence>
<comment type="similarity">
    <text evidence="9">Belongs to the G-protein coupled receptor 1 family.</text>
</comment>
<evidence type="ECO:0000256" key="3">
    <source>
        <dbReference type="ARBA" id="ARBA00022989"/>
    </source>
</evidence>